<sequence length="211" mass="22555">MEIIWNPFAIEKKSMEIVDELLENAPEFPPDQKAIIKRIVHATGDPDLVNNIVFHPDAINEGIEALQNKSNIFVDVNMLKAGISLNELQKYGGSVVCSIADEYIKQIAKDLNTSRAAAAIRSHSGELNGAIIAIGNAPTALFEVLQMAEEGIKPALIIGTPVGFVGAKESKEMLIEQNNIPFITVTGTRGGSPIAAAVMNAILRLGGNNNA</sequence>
<dbReference type="OrthoDB" id="9780708at2"/>
<evidence type="ECO:0000313" key="7">
    <source>
        <dbReference type="Proteomes" id="UP000426444"/>
    </source>
</evidence>
<keyword evidence="4 6" id="KW-0413">Isomerase</keyword>
<dbReference type="PANTHER" id="PTHR43588">
    <property type="entry name" value="COBALT-PRECORRIN-8 METHYLMUTASE"/>
    <property type="match status" value="1"/>
</dbReference>
<dbReference type="AlphaFoldDB" id="A0A6I6DLF4"/>
<comment type="similarity">
    <text evidence="2">Belongs to the CobH/CbiC family.</text>
</comment>
<evidence type="ECO:0000256" key="4">
    <source>
        <dbReference type="ARBA" id="ARBA00023235"/>
    </source>
</evidence>
<dbReference type="InterPro" id="IPR036588">
    <property type="entry name" value="CobH/CbiC_sf"/>
</dbReference>
<evidence type="ECO:0000256" key="2">
    <source>
        <dbReference type="ARBA" id="ARBA00009774"/>
    </source>
</evidence>
<dbReference type="Pfam" id="PF02570">
    <property type="entry name" value="CbiC"/>
    <property type="match status" value="1"/>
</dbReference>
<reference evidence="7" key="1">
    <citation type="journal article" date="2019" name="Microbiology">
        <title>Complete Genome Sequence of an Uncultured Bacterium of the Candidate Phylum Bipolaricaulota.</title>
        <authorList>
            <person name="Kadnikov V.V."/>
            <person name="Mardanov A.V."/>
            <person name="Beletsky A.V."/>
            <person name="Frank Y.A."/>
            <person name="Karnachuk O.V."/>
            <person name="Ravin N.V."/>
        </authorList>
    </citation>
    <scope>NUCLEOTIDE SEQUENCE [LARGE SCALE GENOMIC DNA]</scope>
</reference>
<dbReference type="PANTHER" id="PTHR43588:SF1">
    <property type="entry name" value="COBALT-PRECORRIN-8 METHYLMUTASE"/>
    <property type="match status" value="1"/>
</dbReference>
<dbReference type="RefSeq" id="WP_156204052.1">
    <property type="nucleotide sequence ID" value="NZ_CP046457.1"/>
</dbReference>
<dbReference type="GO" id="GO:0016993">
    <property type="term" value="F:precorrin-8X methylmutase activity"/>
    <property type="evidence" value="ECO:0007669"/>
    <property type="project" value="InterPro"/>
</dbReference>
<dbReference type="GO" id="GO:0009236">
    <property type="term" value="P:cobalamin biosynthetic process"/>
    <property type="evidence" value="ECO:0007669"/>
    <property type="project" value="UniProtKB-UniPathway"/>
</dbReference>
<protein>
    <submittedName>
        <fullName evidence="6">Cobalt-precorrin-8 methylmutase</fullName>
        <ecNumber evidence="6">5.4.99.60</ecNumber>
    </submittedName>
</protein>
<organism evidence="6 7">
    <name type="scientific">Candidatus Syntrophocurvum alkaliphilum</name>
    <dbReference type="NCBI Taxonomy" id="2293317"/>
    <lineage>
        <taxon>Bacteria</taxon>
        <taxon>Bacillati</taxon>
        <taxon>Bacillota</taxon>
        <taxon>Clostridia</taxon>
        <taxon>Eubacteriales</taxon>
        <taxon>Syntrophomonadaceae</taxon>
        <taxon>Candidatus Syntrophocurvum</taxon>
    </lineage>
</organism>
<name>A0A6I6DLF4_9FIRM</name>
<dbReference type="KEGG" id="salq:SYNTR_1651"/>
<dbReference type="EC" id="5.4.99.60" evidence="6"/>
<accession>A0A6I6DLF4</accession>
<feature type="domain" description="Cobalamin biosynthesis precorrin-8X methylmutase CobH/CbiC" evidence="5">
    <location>
        <begin position="10"/>
        <end position="204"/>
    </location>
</feature>
<dbReference type="Gene3D" id="3.40.50.10230">
    <property type="entry name" value="Cobalamin biosynthesis CobH/CbiC, precorrin-8X methylmutase"/>
    <property type="match status" value="1"/>
</dbReference>
<gene>
    <name evidence="6" type="ORF">SYNTR_1651</name>
</gene>
<keyword evidence="3" id="KW-0169">Cobalamin biosynthesis</keyword>
<evidence type="ECO:0000313" key="6">
    <source>
        <dbReference type="EMBL" id="QGU00245.1"/>
    </source>
</evidence>
<evidence type="ECO:0000259" key="5">
    <source>
        <dbReference type="Pfam" id="PF02570"/>
    </source>
</evidence>
<evidence type="ECO:0000256" key="1">
    <source>
        <dbReference type="ARBA" id="ARBA00004953"/>
    </source>
</evidence>
<dbReference type="GO" id="GO:0043778">
    <property type="term" value="F:cobalt-precorrin-8 methylmutase activity"/>
    <property type="evidence" value="ECO:0007669"/>
    <property type="project" value="UniProtKB-EC"/>
</dbReference>
<dbReference type="InterPro" id="IPR003722">
    <property type="entry name" value="Cbl_synth_CobH/CbiC"/>
</dbReference>
<comment type="pathway">
    <text evidence="1">Cofactor biosynthesis; adenosylcobalamin biosynthesis.</text>
</comment>
<proteinExistence type="inferred from homology"/>
<dbReference type="UniPathway" id="UPA00148"/>
<dbReference type="EMBL" id="CP046457">
    <property type="protein sequence ID" value="QGU00245.1"/>
    <property type="molecule type" value="Genomic_DNA"/>
</dbReference>
<dbReference type="SUPFAM" id="SSF63965">
    <property type="entry name" value="Precorrin-8X methylmutase CbiC/CobH"/>
    <property type="match status" value="1"/>
</dbReference>
<evidence type="ECO:0000256" key="3">
    <source>
        <dbReference type="ARBA" id="ARBA00022573"/>
    </source>
</evidence>
<keyword evidence="7" id="KW-1185">Reference proteome</keyword>
<dbReference type="Proteomes" id="UP000426444">
    <property type="component" value="Chromosome"/>
</dbReference>